<name>A0A1G5N791_AFIMA</name>
<evidence type="ECO:0000256" key="5">
    <source>
        <dbReference type="ARBA" id="ARBA00023136"/>
    </source>
</evidence>
<feature type="domain" description="EamA" evidence="7">
    <location>
        <begin position="26"/>
        <end position="157"/>
    </location>
</feature>
<dbReference type="STRING" id="1120955.SAMN03080610_01555"/>
<feature type="transmembrane region" description="Helical" evidence="6">
    <location>
        <begin position="253"/>
        <end position="273"/>
    </location>
</feature>
<feature type="transmembrane region" description="Helical" evidence="6">
    <location>
        <begin position="279"/>
        <end position="296"/>
    </location>
</feature>
<keyword evidence="3 6" id="KW-0812">Transmembrane</keyword>
<gene>
    <name evidence="8" type="ORF">SAMN03080610_01555</name>
</gene>
<accession>A0A1G5N791</accession>
<feature type="transmembrane region" description="Helical" evidence="6">
    <location>
        <begin position="197"/>
        <end position="219"/>
    </location>
</feature>
<dbReference type="SUPFAM" id="SSF103481">
    <property type="entry name" value="Multidrug resistance efflux transporter EmrE"/>
    <property type="match status" value="2"/>
</dbReference>
<evidence type="ECO:0000313" key="9">
    <source>
        <dbReference type="Proteomes" id="UP000199347"/>
    </source>
</evidence>
<feature type="transmembrane region" description="Helical" evidence="6">
    <location>
        <begin position="167"/>
        <end position="185"/>
    </location>
</feature>
<evidence type="ECO:0000256" key="3">
    <source>
        <dbReference type="ARBA" id="ARBA00022692"/>
    </source>
</evidence>
<dbReference type="OrthoDB" id="7850605at2"/>
<feature type="transmembrane region" description="Helical" evidence="6">
    <location>
        <begin position="27"/>
        <end position="48"/>
    </location>
</feature>
<evidence type="ECO:0000313" key="8">
    <source>
        <dbReference type="EMBL" id="SCZ32641.1"/>
    </source>
</evidence>
<feature type="transmembrane region" description="Helical" evidence="6">
    <location>
        <begin position="86"/>
        <end position="109"/>
    </location>
</feature>
<dbReference type="Proteomes" id="UP000199347">
    <property type="component" value="Unassembled WGS sequence"/>
</dbReference>
<evidence type="ECO:0000256" key="4">
    <source>
        <dbReference type="ARBA" id="ARBA00022989"/>
    </source>
</evidence>
<feature type="transmembrane region" description="Helical" evidence="6">
    <location>
        <begin position="143"/>
        <end position="161"/>
    </location>
</feature>
<evidence type="ECO:0000256" key="2">
    <source>
        <dbReference type="ARBA" id="ARBA00009853"/>
    </source>
</evidence>
<dbReference type="InterPro" id="IPR037185">
    <property type="entry name" value="EmrE-like"/>
</dbReference>
<dbReference type="Pfam" id="PF00892">
    <property type="entry name" value="EamA"/>
    <property type="match status" value="2"/>
</dbReference>
<feature type="domain" description="EamA" evidence="7">
    <location>
        <begin position="169"/>
        <end position="294"/>
    </location>
</feature>
<evidence type="ECO:0000259" key="7">
    <source>
        <dbReference type="Pfam" id="PF00892"/>
    </source>
</evidence>
<reference evidence="8 9" key="1">
    <citation type="submission" date="2016-10" db="EMBL/GenBank/DDBJ databases">
        <authorList>
            <person name="de Groot N.N."/>
        </authorList>
    </citation>
    <scope>NUCLEOTIDE SEQUENCE [LARGE SCALE GENOMIC DNA]</scope>
    <source>
        <strain evidence="8 9">DSM 2698</strain>
    </source>
</reference>
<sequence>MDGTGRFGETSAGLTKRFQALPGNLRGAAWIIVATVLFTIMMTLIKLIGTRLPVAEILVVRQSVMFLTALPLIIRGFPGSLTTRRPLLHAGRILFAVIAMFCGFTAVVHLPLADATAIAFAKSFFIPLFAIVILKEAVGPRRWGAIIVGFIGVMVMLNPTGAGIDGYGLLAVAGAASAALVMVIIRLLSRSDLAITILAYQTVFVGVLLTPLAIWQWVWPSWSEFGLLVAIGLVSVAAQSCNIQAFRAGEATVLAALDYARLLWATILGILIFSEIPAMRTFIGAGIVIAAALYTIHREARRGQRLARSPAGRGYTN</sequence>
<dbReference type="InterPro" id="IPR000620">
    <property type="entry name" value="EamA_dom"/>
</dbReference>
<protein>
    <submittedName>
        <fullName evidence="8">EamA domain-containing membrane protein RarD</fullName>
    </submittedName>
</protein>
<keyword evidence="9" id="KW-1185">Reference proteome</keyword>
<organism evidence="8 9">
    <name type="scientific">Afifella marina DSM 2698</name>
    <dbReference type="NCBI Taxonomy" id="1120955"/>
    <lineage>
        <taxon>Bacteria</taxon>
        <taxon>Pseudomonadati</taxon>
        <taxon>Pseudomonadota</taxon>
        <taxon>Alphaproteobacteria</taxon>
        <taxon>Hyphomicrobiales</taxon>
        <taxon>Afifellaceae</taxon>
        <taxon>Afifella</taxon>
    </lineage>
</organism>
<feature type="transmembrane region" description="Helical" evidence="6">
    <location>
        <begin position="225"/>
        <end position="246"/>
    </location>
</feature>
<dbReference type="PANTHER" id="PTHR22911:SF6">
    <property type="entry name" value="SOLUTE CARRIER FAMILY 35 MEMBER G1"/>
    <property type="match status" value="1"/>
</dbReference>
<evidence type="ECO:0000256" key="1">
    <source>
        <dbReference type="ARBA" id="ARBA00004141"/>
    </source>
</evidence>
<feature type="transmembrane region" description="Helical" evidence="6">
    <location>
        <begin position="54"/>
        <end position="74"/>
    </location>
</feature>
<keyword evidence="4 6" id="KW-1133">Transmembrane helix</keyword>
<dbReference type="EMBL" id="FMVW01000002">
    <property type="protein sequence ID" value="SCZ32641.1"/>
    <property type="molecule type" value="Genomic_DNA"/>
</dbReference>
<dbReference type="PANTHER" id="PTHR22911">
    <property type="entry name" value="ACYL-MALONYL CONDENSING ENZYME-RELATED"/>
    <property type="match status" value="1"/>
</dbReference>
<dbReference type="RefSeq" id="WP_092811207.1">
    <property type="nucleotide sequence ID" value="NZ_FMVW01000002.1"/>
</dbReference>
<evidence type="ECO:0000256" key="6">
    <source>
        <dbReference type="SAM" id="Phobius"/>
    </source>
</evidence>
<proteinExistence type="inferred from homology"/>
<comment type="subcellular location">
    <subcellularLocation>
        <location evidence="1">Membrane</location>
        <topology evidence="1">Multi-pass membrane protein</topology>
    </subcellularLocation>
</comment>
<feature type="transmembrane region" description="Helical" evidence="6">
    <location>
        <begin position="115"/>
        <end position="134"/>
    </location>
</feature>
<keyword evidence="5 6" id="KW-0472">Membrane</keyword>
<dbReference type="GO" id="GO:0016020">
    <property type="term" value="C:membrane"/>
    <property type="evidence" value="ECO:0007669"/>
    <property type="project" value="UniProtKB-SubCell"/>
</dbReference>
<dbReference type="AlphaFoldDB" id="A0A1G5N791"/>
<comment type="similarity">
    <text evidence="2">Belongs to the drug/metabolite transporter (DMT) superfamily. 10 TMS drug/metabolite exporter (DME) (TC 2.A.7.3) family.</text>
</comment>